<reference evidence="1" key="1">
    <citation type="submission" date="2022-01" db="EMBL/GenBank/DDBJ databases">
        <authorList>
            <person name="King R."/>
        </authorList>
    </citation>
    <scope>NUCLEOTIDE SEQUENCE</scope>
</reference>
<dbReference type="EMBL" id="OV725077">
    <property type="protein sequence ID" value="CAH1390548.1"/>
    <property type="molecule type" value="Genomic_DNA"/>
</dbReference>
<protein>
    <submittedName>
        <fullName evidence="1">Uncharacterized protein</fullName>
    </submittedName>
</protein>
<organism evidence="1 2">
    <name type="scientific">Nezara viridula</name>
    <name type="common">Southern green stink bug</name>
    <name type="synonym">Cimex viridulus</name>
    <dbReference type="NCBI Taxonomy" id="85310"/>
    <lineage>
        <taxon>Eukaryota</taxon>
        <taxon>Metazoa</taxon>
        <taxon>Ecdysozoa</taxon>
        <taxon>Arthropoda</taxon>
        <taxon>Hexapoda</taxon>
        <taxon>Insecta</taxon>
        <taxon>Pterygota</taxon>
        <taxon>Neoptera</taxon>
        <taxon>Paraneoptera</taxon>
        <taxon>Hemiptera</taxon>
        <taxon>Heteroptera</taxon>
        <taxon>Panheteroptera</taxon>
        <taxon>Pentatomomorpha</taxon>
        <taxon>Pentatomoidea</taxon>
        <taxon>Pentatomidae</taxon>
        <taxon>Pentatominae</taxon>
        <taxon>Nezara</taxon>
    </lineage>
</organism>
<proteinExistence type="predicted"/>
<gene>
    <name evidence="1" type="ORF">NEZAVI_LOCUS1738</name>
</gene>
<dbReference type="Proteomes" id="UP001152798">
    <property type="component" value="Chromosome 1"/>
</dbReference>
<sequence>MNVLCLLPHIIVHTKLLEVAIIHTLFQNFDPAI</sequence>
<evidence type="ECO:0000313" key="2">
    <source>
        <dbReference type="Proteomes" id="UP001152798"/>
    </source>
</evidence>
<keyword evidence="2" id="KW-1185">Reference proteome</keyword>
<name>A0A9P0E626_NEZVI</name>
<evidence type="ECO:0000313" key="1">
    <source>
        <dbReference type="EMBL" id="CAH1390548.1"/>
    </source>
</evidence>
<accession>A0A9P0E626</accession>
<dbReference type="AlphaFoldDB" id="A0A9P0E626"/>